<reference evidence="1 2" key="1">
    <citation type="submission" date="2019-05" db="EMBL/GenBank/DDBJ databases">
        <title>Genome sequence of Cellulomonas hominis strain CS1.</title>
        <authorList>
            <person name="Belmont J."/>
            <person name="Maclea K.S."/>
        </authorList>
    </citation>
    <scope>NUCLEOTIDE SEQUENCE [LARGE SCALE GENOMIC DNA]</scope>
    <source>
        <strain evidence="1 2">CS1</strain>
    </source>
</reference>
<feature type="non-terminal residue" evidence="1">
    <location>
        <position position="73"/>
    </location>
</feature>
<proteinExistence type="predicted"/>
<dbReference type="AlphaFoldDB" id="A0A7Z8NQ26"/>
<sequence>MLRRAADEVQVGLDPRWAVRVAGLSPERADRLLRARDRRVDDALPAPALDALGAAGLLRPAGSRPRRVRPDLR</sequence>
<comment type="caution">
    <text evidence="1">The sequence shown here is derived from an EMBL/GenBank/DDBJ whole genome shotgun (WGS) entry which is preliminary data.</text>
</comment>
<organism evidence="1 2">
    <name type="scientific">Cellulomonas hominis</name>
    <dbReference type="NCBI Taxonomy" id="156981"/>
    <lineage>
        <taxon>Bacteria</taxon>
        <taxon>Bacillati</taxon>
        <taxon>Actinomycetota</taxon>
        <taxon>Actinomycetes</taxon>
        <taxon>Micrococcales</taxon>
        <taxon>Cellulomonadaceae</taxon>
        <taxon>Cellulomonas</taxon>
    </lineage>
</organism>
<evidence type="ECO:0000313" key="1">
    <source>
        <dbReference type="EMBL" id="TKR24983.1"/>
    </source>
</evidence>
<accession>A0A7Z8NQ26</accession>
<dbReference type="Proteomes" id="UP000308121">
    <property type="component" value="Unassembled WGS sequence"/>
</dbReference>
<name>A0A7Z8NQ26_9CELL</name>
<protein>
    <submittedName>
        <fullName evidence="1">Uncharacterized protein</fullName>
    </submittedName>
</protein>
<gene>
    <name evidence="1" type="ORF">FA014_05615</name>
</gene>
<dbReference type="EMBL" id="SZYE01000026">
    <property type="protein sequence ID" value="TKR24983.1"/>
    <property type="molecule type" value="Genomic_DNA"/>
</dbReference>
<evidence type="ECO:0000313" key="2">
    <source>
        <dbReference type="Proteomes" id="UP000308121"/>
    </source>
</evidence>